<dbReference type="AlphaFoldDB" id="A0AAJ0H786"/>
<gene>
    <name evidence="1" type="ORF">B0T25DRAFT_559665</name>
</gene>
<dbReference type="Proteomes" id="UP001275084">
    <property type="component" value="Unassembled WGS sequence"/>
</dbReference>
<name>A0AAJ0H786_9PEZI</name>
<reference evidence="1" key="2">
    <citation type="submission" date="2023-06" db="EMBL/GenBank/DDBJ databases">
        <authorList>
            <consortium name="Lawrence Berkeley National Laboratory"/>
            <person name="Haridas S."/>
            <person name="Hensen N."/>
            <person name="Bonometti L."/>
            <person name="Westerberg I."/>
            <person name="Brannstrom I.O."/>
            <person name="Guillou S."/>
            <person name="Cros-Aarteil S."/>
            <person name="Calhoun S."/>
            <person name="Kuo A."/>
            <person name="Mondo S."/>
            <person name="Pangilinan J."/>
            <person name="Riley R."/>
            <person name="Labutti K."/>
            <person name="Andreopoulos B."/>
            <person name="Lipzen A."/>
            <person name="Chen C."/>
            <person name="Yanf M."/>
            <person name="Daum C."/>
            <person name="Ng V."/>
            <person name="Clum A."/>
            <person name="Steindorff A."/>
            <person name="Ohm R."/>
            <person name="Martin F."/>
            <person name="Silar P."/>
            <person name="Natvig D."/>
            <person name="Lalanne C."/>
            <person name="Gautier V."/>
            <person name="Ament-Velasquez S.L."/>
            <person name="Kruys A."/>
            <person name="Hutchinson M.I."/>
            <person name="Powell A.J."/>
            <person name="Barry K."/>
            <person name="Miller A.N."/>
            <person name="Grigoriev I.V."/>
            <person name="Debuchy R."/>
            <person name="Gladieux P."/>
            <person name="Thoren M.H."/>
            <person name="Johannesson H."/>
        </authorList>
    </citation>
    <scope>NUCLEOTIDE SEQUENCE</scope>
    <source>
        <strain evidence="1">CBS 955.72</strain>
    </source>
</reference>
<proteinExistence type="predicted"/>
<reference evidence="1" key="1">
    <citation type="journal article" date="2023" name="Mol. Phylogenet. Evol.">
        <title>Genome-scale phylogeny and comparative genomics of the fungal order Sordariales.</title>
        <authorList>
            <person name="Hensen N."/>
            <person name="Bonometti L."/>
            <person name="Westerberg I."/>
            <person name="Brannstrom I.O."/>
            <person name="Guillou S."/>
            <person name="Cros-Aarteil S."/>
            <person name="Calhoun S."/>
            <person name="Haridas S."/>
            <person name="Kuo A."/>
            <person name="Mondo S."/>
            <person name="Pangilinan J."/>
            <person name="Riley R."/>
            <person name="LaButti K."/>
            <person name="Andreopoulos B."/>
            <person name="Lipzen A."/>
            <person name="Chen C."/>
            <person name="Yan M."/>
            <person name="Daum C."/>
            <person name="Ng V."/>
            <person name="Clum A."/>
            <person name="Steindorff A."/>
            <person name="Ohm R.A."/>
            <person name="Martin F."/>
            <person name="Silar P."/>
            <person name="Natvig D.O."/>
            <person name="Lalanne C."/>
            <person name="Gautier V."/>
            <person name="Ament-Velasquez S.L."/>
            <person name="Kruys A."/>
            <person name="Hutchinson M.I."/>
            <person name="Powell A.J."/>
            <person name="Barry K."/>
            <person name="Miller A.N."/>
            <person name="Grigoriev I.V."/>
            <person name="Debuchy R."/>
            <person name="Gladieux P."/>
            <person name="Hiltunen Thoren M."/>
            <person name="Johannesson H."/>
        </authorList>
    </citation>
    <scope>NUCLEOTIDE SEQUENCE</scope>
    <source>
        <strain evidence="1">CBS 955.72</strain>
    </source>
</reference>
<organism evidence="1 2">
    <name type="scientific">Lasiosphaeria hispida</name>
    <dbReference type="NCBI Taxonomy" id="260671"/>
    <lineage>
        <taxon>Eukaryota</taxon>
        <taxon>Fungi</taxon>
        <taxon>Dikarya</taxon>
        <taxon>Ascomycota</taxon>
        <taxon>Pezizomycotina</taxon>
        <taxon>Sordariomycetes</taxon>
        <taxon>Sordariomycetidae</taxon>
        <taxon>Sordariales</taxon>
        <taxon>Lasiosphaeriaceae</taxon>
        <taxon>Lasiosphaeria</taxon>
    </lineage>
</organism>
<comment type="caution">
    <text evidence="1">The sequence shown here is derived from an EMBL/GenBank/DDBJ whole genome shotgun (WGS) entry which is preliminary data.</text>
</comment>
<protein>
    <submittedName>
        <fullName evidence="1">Uncharacterized protein</fullName>
    </submittedName>
</protein>
<keyword evidence="2" id="KW-1185">Reference proteome</keyword>
<dbReference type="EMBL" id="JAUIQD010000008">
    <property type="protein sequence ID" value="KAK3341954.1"/>
    <property type="molecule type" value="Genomic_DNA"/>
</dbReference>
<evidence type="ECO:0000313" key="2">
    <source>
        <dbReference type="Proteomes" id="UP001275084"/>
    </source>
</evidence>
<evidence type="ECO:0000313" key="1">
    <source>
        <dbReference type="EMBL" id="KAK3341954.1"/>
    </source>
</evidence>
<accession>A0AAJ0H786</accession>
<sequence>MTSYPPPPPQNGGRGADYQVMDNNAYPLQCNPTISAVMTASTTVPSYPQQITPTPSPGVGRALSALCPSSGIAPQAGMNSLYGQRPLML</sequence>